<evidence type="ECO:0000313" key="4">
    <source>
        <dbReference type="EMBL" id="MFH5231368.1"/>
    </source>
</evidence>
<keyword evidence="8" id="KW-1185">Reference proteome</keyword>
<dbReference type="CDD" id="cd00130">
    <property type="entry name" value="PAS"/>
    <property type="match status" value="1"/>
</dbReference>
<sequence>MVDHVALQRESLNRILAVVRGLGVGESLDVTLDRIVRAVVDVLGFQAVVVNVRVPGDELVIKTGFGPPEVLDMVGETMSHSTWLEVLSKSDRWGDLRFSKDLEALDVEGPVAYRDPDVSHYPTVPAGVGETAWEPSFLLLAPMWAGPDDLLGALSVDLPVSGRVPDAEQCAMLELFAGQAGVAIAEAARTGSAHDEQLQYRVVFLNSLIATAMLGADSRIVEVNGAFEALVGQANSDLAGKAIDDVFDAADTPSEDGQPDGSSDRRVRRPDGRSRWARVRVRRVEGASGERYVCTAEDRTDAHLELVDLRARAERDDLTGLAVRSVALLDLTERLGRGDTPSTVHAFMYCDLDRFKSVNDEFGHPAGDRVLTEVADVLVECAAEGDRVCRLGGDEFALVVTRESLDSVEALARRCVESVAKLAPSDSAAPHNDDGVRLSIGACVFSRGGATQHSAAEIVAAADAQLYKVKRSGGNSWRAVELD</sequence>
<dbReference type="InterPro" id="IPR000014">
    <property type="entry name" value="PAS"/>
</dbReference>
<feature type="compositionally biased region" description="Acidic residues" evidence="1">
    <location>
        <begin position="249"/>
        <end position="258"/>
    </location>
</feature>
<dbReference type="Gene3D" id="3.30.70.270">
    <property type="match status" value="1"/>
</dbReference>
<dbReference type="CDD" id="cd01949">
    <property type="entry name" value="GGDEF"/>
    <property type="match status" value="1"/>
</dbReference>
<proteinExistence type="predicted"/>
<feature type="region of interest" description="Disordered" evidence="1">
    <location>
        <begin position="249"/>
        <end position="271"/>
    </location>
</feature>
<evidence type="ECO:0000259" key="2">
    <source>
        <dbReference type="PROSITE" id="PS50887"/>
    </source>
</evidence>
<dbReference type="InterPro" id="IPR035965">
    <property type="entry name" value="PAS-like_dom_sf"/>
</dbReference>
<name>A0ABW7KK89_9NOCA</name>
<evidence type="ECO:0000313" key="3">
    <source>
        <dbReference type="EMBL" id="MFH5209439.1"/>
    </source>
</evidence>
<dbReference type="NCBIfam" id="TIGR00254">
    <property type="entry name" value="GGDEF"/>
    <property type="match status" value="1"/>
</dbReference>
<reference evidence="6 7" key="1">
    <citation type="submission" date="2024-10" db="EMBL/GenBank/DDBJ databases">
        <authorList>
            <person name="Riesco R."/>
        </authorList>
    </citation>
    <scope>NUCLEOTIDE SEQUENCE [LARGE SCALE GENOMIC DNA]</scope>
    <source>
        <strain evidence="5 7">NCIMB 15448</strain>
        <strain evidence="3 6">NCIMB 15449</strain>
        <strain evidence="4 8">NCIMB 15450</strain>
    </source>
</reference>
<feature type="domain" description="GGDEF" evidence="2">
    <location>
        <begin position="343"/>
        <end position="482"/>
    </location>
</feature>
<dbReference type="InterPro" id="IPR013767">
    <property type="entry name" value="PAS_fold"/>
</dbReference>
<dbReference type="RefSeq" id="WP_395115183.1">
    <property type="nucleotide sequence ID" value="NZ_JBIMSN010000106.1"/>
</dbReference>
<protein>
    <submittedName>
        <fullName evidence="5">Diguanylate cyclase domain-containing protein</fullName>
        <ecNumber evidence="5">2.7.7.65</ecNumber>
    </submittedName>
</protein>
<gene>
    <name evidence="5" type="ORF">ACHIPV_03065</name>
    <name evidence="3" type="ORF">ACHIPZ_14715</name>
    <name evidence="4" type="ORF">ACHIRB_22765</name>
</gene>
<dbReference type="InterPro" id="IPR029016">
    <property type="entry name" value="GAF-like_dom_sf"/>
</dbReference>
<dbReference type="SUPFAM" id="SSF55781">
    <property type="entry name" value="GAF domain-like"/>
    <property type="match status" value="1"/>
</dbReference>
<dbReference type="PROSITE" id="PS50887">
    <property type="entry name" value="GGDEF"/>
    <property type="match status" value="1"/>
</dbReference>
<evidence type="ECO:0000313" key="8">
    <source>
        <dbReference type="Proteomes" id="UP001609219"/>
    </source>
</evidence>
<dbReference type="InterPro" id="IPR052155">
    <property type="entry name" value="Biofilm_reg_signaling"/>
</dbReference>
<dbReference type="EMBL" id="JBIMSP010000003">
    <property type="protein sequence ID" value="MFH5240861.1"/>
    <property type="molecule type" value="Genomic_DNA"/>
</dbReference>
<dbReference type="Gene3D" id="3.30.450.40">
    <property type="match status" value="1"/>
</dbReference>
<dbReference type="SMART" id="SM00267">
    <property type="entry name" value="GGDEF"/>
    <property type="match status" value="1"/>
</dbReference>
<evidence type="ECO:0000313" key="6">
    <source>
        <dbReference type="Proteomes" id="UP001609175"/>
    </source>
</evidence>
<dbReference type="Gene3D" id="3.30.450.20">
    <property type="entry name" value="PAS domain"/>
    <property type="match status" value="1"/>
</dbReference>
<dbReference type="PANTHER" id="PTHR44757">
    <property type="entry name" value="DIGUANYLATE CYCLASE DGCP"/>
    <property type="match status" value="1"/>
</dbReference>
<evidence type="ECO:0000313" key="7">
    <source>
        <dbReference type="Proteomes" id="UP001609176"/>
    </source>
</evidence>
<comment type="caution">
    <text evidence="5">The sequence shown here is derived from an EMBL/GenBank/DDBJ whole genome shotgun (WGS) entry which is preliminary data.</text>
</comment>
<dbReference type="Pfam" id="PF00989">
    <property type="entry name" value="PAS"/>
    <property type="match status" value="1"/>
</dbReference>
<dbReference type="EMBL" id="JBIMSN010000106">
    <property type="protein sequence ID" value="MFH5231368.1"/>
    <property type="molecule type" value="Genomic_DNA"/>
</dbReference>
<keyword evidence="5" id="KW-0808">Transferase</keyword>
<feature type="compositionally biased region" description="Basic and acidic residues" evidence="1">
    <location>
        <begin position="262"/>
        <end position="271"/>
    </location>
</feature>
<accession>A0ABW7KK89</accession>
<dbReference type="Proteomes" id="UP001609175">
    <property type="component" value="Unassembled WGS sequence"/>
</dbReference>
<dbReference type="SUPFAM" id="SSF55073">
    <property type="entry name" value="Nucleotide cyclase"/>
    <property type="match status" value="1"/>
</dbReference>
<dbReference type="Proteomes" id="UP001609176">
    <property type="component" value="Unassembled WGS sequence"/>
</dbReference>
<dbReference type="InterPro" id="IPR043128">
    <property type="entry name" value="Rev_trsase/Diguanyl_cyclase"/>
</dbReference>
<dbReference type="EC" id="2.7.7.65" evidence="5"/>
<dbReference type="EMBL" id="JBIMSO010000053">
    <property type="protein sequence ID" value="MFH5209439.1"/>
    <property type="molecule type" value="Genomic_DNA"/>
</dbReference>
<dbReference type="Pfam" id="PF00990">
    <property type="entry name" value="GGDEF"/>
    <property type="match status" value="1"/>
</dbReference>
<dbReference type="InterPro" id="IPR003018">
    <property type="entry name" value="GAF"/>
</dbReference>
<dbReference type="InterPro" id="IPR000160">
    <property type="entry name" value="GGDEF_dom"/>
</dbReference>
<organism evidence="5 7">
    <name type="scientific">Antrihabitans spumae</name>
    <dbReference type="NCBI Taxonomy" id="3373370"/>
    <lineage>
        <taxon>Bacteria</taxon>
        <taxon>Bacillati</taxon>
        <taxon>Actinomycetota</taxon>
        <taxon>Actinomycetes</taxon>
        <taxon>Mycobacteriales</taxon>
        <taxon>Nocardiaceae</taxon>
        <taxon>Antrihabitans</taxon>
    </lineage>
</organism>
<dbReference type="Proteomes" id="UP001609219">
    <property type="component" value="Unassembled WGS sequence"/>
</dbReference>
<dbReference type="GO" id="GO:0052621">
    <property type="term" value="F:diguanylate cyclase activity"/>
    <property type="evidence" value="ECO:0007669"/>
    <property type="project" value="UniProtKB-EC"/>
</dbReference>
<keyword evidence="5" id="KW-0548">Nucleotidyltransferase</keyword>
<dbReference type="InterPro" id="IPR029787">
    <property type="entry name" value="Nucleotide_cyclase"/>
</dbReference>
<evidence type="ECO:0000256" key="1">
    <source>
        <dbReference type="SAM" id="MobiDB-lite"/>
    </source>
</evidence>
<evidence type="ECO:0000313" key="5">
    <source>
        <dbReference type="EMBL" id="MFH5240861.1"/>
    </source>
</evidence>
<dbReference type="Pfam" id="PF01590">
    <property type="entry name" value="GAF"/>
    <property type="match status" value="1"/>
</dbReference>
<dbReference type="PANTHER" id="PTHR44757:SF2">
    <property type="entry name" value="BIOFILM ARCHITECTURE MAINTENANCE PROTEIN MBAA"/>
    <property type="match status" value="1"/>
</dbReference>
<dbReference type="SUPFAM" id="SSF55785">
    <property type="entry name" value="PYP-like sensor domain (PAS domain)"/>
    <property type="match status" value="1"/>
</dbReference>
<dbReference type="NCBIfam" id="TIGR00229">
    <property type="entry name" value="sensory_box"/>
    <property type="match status" value="1"/>
</dbReference>